<dbReference type="PANTHER" id="PTHR11958:SF99">
    <property type="entry name" value="SODIUM-DEPENDENT EXCITATORY AMINO ACID TRANSPORTER GLT-6-RELATED"/>
    <property type="match status" value="1"/>
</dbReference>
<dbReference type="EMBL" id="JAHQIW010000953">
    <property type="protein sequence ID" value="KAJ1350848.1"/>
    <property type="molecule type" value="Genomic_DNA"/>
</dbReference>
<keyword evidence="9" id="KW-1185">Reference proteome</keyword>
<reference evidence="8" key="1">
    <citation type="submission" date="2021-06" db="EMBL/GenBank/DDBJ databases">
        <title>Parelaphostrongylus tenuis whole genome reference sequence.</title>
        <authorList>
            <person name="Garwood T.J."/>
            <person name="Larsen P.A."/>
            <person name="Fountain-Jones N.M."/>
            <person name="Garbe J.R."/>
            <person name="Macchietto M.G."/>
            <person name="Kania S.A."/>
            <person name="Gerhold R.W."/>
            <person name="Richards J.E."/>
            <person name="Wolf T.M."/>
        </authorList>
    </citation>
    <scope>NUCLEOTIDE SEQUENCE</scope>
    <source>
        <strain evidence="8">MNPRO001-30</strain>
        <tissue evidence="8">Meninges</tissue>
    </source>
</reference>
<dbReference type="Pfam" id="PF00375">
    <property type="entry name" value="SDF"/>
    <property type="match status" value="1"/>
</dbReference>
<keyword evidence="3 7" id="KW-0813">Transport</keyword>
<sequence length="148" mass="15160">MAVAAIFIAQLNGVELSLSRVIEVCFTATLAAMSSGGVPSAGLALVLTSVGLPIKDASLLLLADRILIIFQSQLAIRSQSKLMGQVAVGNQAKLLSTKLENAPAMTTMPVETDGTVEMPETTTNSANAEISVEIPAAVTNPANAVIPA</sequence>
<dbReference type="Gene3D" id="1.10.3860.10">
    <property type="entry name" value="Sodium:dicarboxylate symporter"/>
    <property type="match status" value="1"/>
</dbReference>
<dbReference type="InterPro" id="IPR001991">
    <property type="entry name" value="Na-dicarboxylate_symporter"/>
</dbReference>
<accession>A0AAD5QG70</accession>
<proteinExistence type="inferred from homology"/>
<evidence type="ECO:0000256" key="4">
    <source>
        <dbReference type="ARBA" id="ARBA00022692"/>
    </source>
</evidence>
<comment type="similarity">
    <text evidence="2 7">Belongs to the dicarboxylate/amino acid:cation symporter (DAACS) (TC 2.A.23) family.</text>
</comment>
<dbReference type="AlphaFoldDB" id="A0AAD5QG70"/>
<keyword evidence="5" id="KW-1133">Transmembrane helix</keyword>
<keyword evidence="4" id="KW-0812">Transmembrane</keyword>
<evidence type="ECO:0000256" key="7">
    <source>
        <dbReference type="RuleBase" id="RU361216"/>
    </source>
</evidence>
<dbReference type="GO" id="GO:0005886">
    <property type="term" value="C:plasma membrane"/>
    <property type="evidence" value="ECO:0007669"/>
    <property type="project" value="TreeGrafter"/>
</dbReference>
<dbReference type="GO" id="GO:0015501">
    <property type="term" value="F:glutamate:sodium symporter activity"/>
    <property type="evidence" value="ECO:0007669"/>
    <property type="project" value="TreeGrafter"/>
</dbReference>
<dbReference type="GO" id="GO:0015175">
    <property type="term" value="F:neutral L-amino acid transmembrane transporter activity"/>
    <property type="evidence" value="ECO:0007669"/>
    <property type="project" value="TreeGrafter"/>
</dbReference>
<dbReference type="SUPFAM" id="SSF118215">
    <property type="entry name" value="Proton glutamate symport protein"/>
    <property type="match status" value="1"/>
</dbReference>
<evidence type="ECO:0000256" key="3">
    <source>
        <dbReference type="ARBA" id="ARBA00022448"/>
    </source>
</evidence>
<dbReference type="InterPro" id="IPR050746">
    <property type="entry name" value="DAACS"/>
</dbReference>
<gene>
    <name evidence="8" type="ORF">KIN20_006743</name>
</gene>
<evidence type="ECO:0000313" key="9">
    <source>
        <dbReference type="Proteomes" id="UP001196413"/>
    </source>
</evidence>
<evidence type="ECO:0000256" key="2">
    <source>
        <dbReference type="ARBA" id="ARBA00006148"/>
    </source>
</evidence>
<evidence type="ECO:0000313" key="8">
    <source>
        <dbReference type="EMBL" id="KAJ1350848.1"/>
    </source>
</evidence>
<keyword evidence="7" id="KW-0769">Symport</keyword>
<organism evidence="8 9">
    <name type="scientific">Parelaphostrongylus tenuis</name>
    <name type="common">Meningeal worm</name>
    <dbReference type="NCBI Taxonomy" id="148309"/>
    <lineage>
        <taxon>Eukaryota</taxon>
        <taxon>Metazoa</taxon>
        <taxon>Ecdysozoa</taxon>
        <taxon>Nematoda</taxon>
        <taxon>Chromadorea</taxon>
        <taxon>Rhabditida</taxon>
        <taxon>Rhabditina</taxon>
        <taxon>Rhabditomorpha</taxon>
        <taxon>Strongyloidea</taxon>
        <taxon>Metastrongylidae</taxon>
        <taxon>Parelaphostrongylus</taxon>
    </lineage>
</organism>
<dbReference type="InterPro" id="IPR036458">
    <property type="entry name" value="Na:dicarbo_symporter_sf"/>
</dbReference>
<evidence type="ECO:0000256" key="1">
    <source>
        <dbReference type="ARBA" id="ARBA00004141"/>
    </source>
</evidence>
<evidence type="ECO:0000256" key="6">
    <source>
        <dbReference type="ARBA" id="ARBA00023136"/>
    </source>
</evidence>
<name>A0AAD5QG70_PARTN</name>
<comment type="caution">
    <text evidence="8">The sequence shown here is derived from an EMBL/GenBank/DDBJ whole genome shotgun (WGS) entry which is preliminary data.</text>
</comment>
<dbReference type="GO" id="GO:0005313">
    <property type="term" value="F:L-glutamate transmembrane transporter activity"/>
    <property type="evidence" value="ECO:0007669"/>
    <property type="project" value="TreeGrafter"/>
</dbReference>
<keyword evidence="6" id="KW-0472">Membrane</keyword>
<dbReference type="PANTHER" id="PTHR11958">
    <property type="entry name" value="SODIUM/DICARBOXYLATE SYMPORTER-RELATED"/>
    <property type="match status" value="1"/>
</dbReference>
<comment type="subcellular location">
    <subcellularLocation>
        <location evidence="1 7">Membrane</location>
        <topology evidence="1 7">Multi-pass membrane protein</topology>
    </subcellularLocation>
</comment>
<dbReference type="Proteomes" id="UP001196413">
    <property type="component" value="Unassembled WGS sequence"/>
</dbReference>
<protein>
    <recommendedName>
        <fullName evidence="7">Amino acid transporter</fullName>
    </recommendedName>
</protein>
<evidence type="ECO:0000256" key="5">
    <source>
        <dbReference type="ARBA" id="ARBA00022989"/>
    </source>
</evidence>